<feature type="transmembrane region" description="Helical" evidence="1">
    <location>
        <begin position="79"/>
        <end position="98"/>
    </location>
</feature>
<feature type="transmembrane region" description="Helical" evidence="1">
    <location>
        <begin position="208"/>
        <end position="230"/>
    </location>
</feature>
<feature type="transmembrane region" description="Helical" evidence="1">
    <location>
        <begin position="167"/>
        <end position="187"/>
    </location>
</feature>
<dbReference type="InterPro" id="IPR032713">
    <property type="entry name" value="EmrE"/>
</dbReference>
<keyword evidence="3" id="KW-1185">Reference proteome</keyword>
<evidence type="ECO:0000313" key="3">
    <source>
        <dbReference type="Proteomes" id="UP001430954"/>
    </source>
</evidence>
<comment type="caution">
    <text evidence="2">The sequence shown here is derived from an EMBL/GenBank/DDBJ whole genome shotgun (WGS) entry which is preliminary data.</text>
</comment>
<evidence type="ECO:0000256" key="1">
    <source>
        <dbReference type="SAM" id="Phobius"/>
    </source>
</evidence>
<feature type="transmembrane region" description="Helical" evidence="1">
    <location>
        <begin position="269"/>
        <end position="292"/>
    </location>
</feature>
<reference evidence="2 3" key="1">
    <citation type="submission" date="2021-09" db="EMBL/GenBank/DDBJ databases">
        <title>Lysobacter sp. 13A isolated from the river sediment.</title>
        <authorList>
            <person name="Liu H."/>
            <person name="Li S."/>
            <person name="Mao S."/>
        </authorList>
    </citation>
    <scope>NUCLEOTIDE SEQUENCE [LARGE SCALE GENOMIC DNA]</scope>
    <source>
        <strain evidence="2 3">13A</strain>
    </source>
</reference>
<name>A0ABS7T236_9GAMM</name>
<feature type="transmembrane region" description="Helical" evidence="1">
    <location>
        <begin position="304"/>
        <end position="324"/>
    </location>
</feature>
<keyword evidence="1" id="KW-0812">Transmembrane</keyword>
<feature type="transmembrane region" description="Helical" evidence="1">
    <location>
        <begin position="236"/>
        <end position="257"/>
    </location>
</feature>
<gene>
    <name evidence="2" type="ORF">K6753_00080</name>
</gene>
<keyword evidence="1" id="KW-1133">Transmembrane helix</keyword>
<feature type="transmembrane region" description="Helical" evidence="1">
    <location>
        <begin position="104"/>
        <end position="125"/>
    </location>
</feature>
<feature type="transmembrane region" description="Helical" evidence="1">
    <location>
        <begin position="9"/>
        <end position="28"/>
    </location>
</feature>
<proteinExistence type="predicted"/>
<dbReference type="Pfam" id="PF13536">
    <property type="entry name" value="EmrE"/>
    <property type="match status" value="1"/>
</dbReference>
<dbReference type="Proteomes" id="UP001430954">
    <property type="component" value="Unassembled WGS sequence"/>
</dbReference>
<accession>A0ABS7T236</accession>
<dbReference type="RefSeq" id="WP_223674156.1">
    <property type="nucleotide sequence ID" value="NZ_JAINZW010000001.1"/>
</dbReference>
<evidence type="ECO:0000313" key="2">
    <source>
        <dbReference type="EMBL" id="MBZ4037930.1"/>
    </source>
</evidence>
<protein>
    <submittedName>
        <fullName evidence="2">Multidrug resistance efflux transporter family protein</fullName>
    </submittedName>
</protein>
<organism evidence="2 3">
    <name type="scientific">Novilysobacter selenitireducens</name>
    <dbReference type="NCBI Taxonomy" id="2872639"/>
    <lineage>
        <taxon>Bacteria</taxon>
        <taxon>Pseudomonadati</taxon>
        <taxon>Pseudomonadota</taxon>
        <taxon>Gammaproteobacteria</taxon>
        <taxon>Lysobacterales</taxon>
        <taxon>Lysobacteraceae</taxon>
        <taxon>Novilysobacter</taxon>
    </lineage>
</organism>
<feature type="transmembrane region" description="Helical" evidence="1">
    <location>
        <begin position="137"/>
        <end position="155"/>
    </location>
</feature>
<dbReference type="EMBL" id="JAINZW010000001">
    <property type="protein sequence ID" value="MBZ4037930.1"/>
    <property type="molecule type" value="Genomic_DNA"/>
</dbReference>
<keyword evidence="1" id="KW-0472">Membrane</keyword>
<sequence>MTRTHRQTVLLAVAISLASALFFTSTYVLNRAAATGGGHWLWTAALRYLFTLPLLWPVMRWQGGSAPVWRAIRRHPGAWLLWSAIGFVLFYLGLSFAAASGPAWLVAGTFQLTVIAGMLVSPLLYRGRGDHRARIPRLAMAAGLVVIAGVLLMQFGHAGGALDRAGWIGLVCAAVAAFAYPLGNRGLLLHLETHAADGEPELNATQRVFGLTLASQPLWWAIAAVAWTTVGPPTIGQAWLAAGVSVGAGIIATVLFFQATGMVRNDPVGLATAEAMQAAEILFATAIGVLWLGEAWPQGGALAGVWLVMVGIVAFSWMATRAVAHDPLAVRELRSERGA</sequence>
<feature type="transmembrane region" description="Helical" evidence="1">
    <location>
        <begin position="40"/>
        <end position="58"/>
    </location>
</feature>